<feature type="domain" description="AB hydrolase-1" evidence="3">
    <location>
        <begin position="19"/>
        <end position="256"/>
    </location>
</feature>
<keyword evidence="2 4" id="KW-0378">Hydrolase</keyword>
<reference evidence="4 5" key="1">
    <citation type="submission" date="2019-03" db="EMBL/GenBank/DDBJ databases">
        <title>Complete Genome Sequence of Paraburkholderia dipogonis ICMP 19430T, a Nitrogen-fixing Symbiont of the South African Invasive Legume Dipogon lignosus in New Zealand.</title>
        <authorList>
            <person name="De Meyer S.E."/>
        </authorList>
    </citation>
    <scope>NUCLEOTIDE SEQUENCE [LARGE SCALE GENOMIC DNA]</scope>
    <source>
        <strain evidence="4 5">ICMP 19430</strain>
    </source>
</reference>
<dbReference type="Gene3D" id="3.40.50.1820">
    <property type="entry name" value="alpha/beta hydrolase"/>
    <property type="match status" value="1"/>
</dbReference>
<dbReference type="Pfam" id="PF12697">
    <property type="entry name" value="Abhydrolase_6"/>
    <property type="match status" value="1"/>
</dbReference>
<dbReference type="EMBL" id="SNVI01000002">
    <property type="protein sequence ID" value="TFE41457.1"/>
    <property type="molecule type" value="Genomic_DNA"/>
</dbReference>
<dbReference type="InterPro" id="IPR000073">
    <property type="entry name" value="AB_hydrolase_1"/>
</dbReference>
<dbReference type="PANTHER" id="PTHR43039">
    <property type="entry name" value="ESTERASE-RELATED"/>
    <property type="match status" value="1"/>
</dbReference>
<protein>
    <submittedName>
        <fullName evidence="4">Alpha/beta hydrolase</fullName>
    </submittedName>
</protein>
<gene>
    <name evidence="4" type="ORF">E2553_32835</name>
</gene>
<dbReference type="AlphaFoldDB" id="A0A4Y8MVC1"/>
<dbReference type="GO" id="GO:0016787">
    <property type="term" value="F:hydrolase activity"/>
    <property type="evidence" value="ECO:0007669"/>
    <property type="project" value="UniProtKB-KW"/>
</dbReference>
<name>A0A4Y8MVC1_9BURK</name>
<dbReference type="Proteomes" id="UP000297385">
    <property type="component" value="Unassembled WGS sequence"/>
</dbReference>
<accession>A0A4Y8MVC1</accession>
<evidence type="ECO:0000259" key="3">
    <source>
        <dbReference type="Pfam" id="PF12697"/>
    </source>
</evidence>
<evidence type="ECO:0000256" key="2">
    <source>
        <dbReference type="ARBA" id="ARBA00022801"/>
    </source>
</evidence>
<evidence type="ECO:0000313" key="4">
    <source>
        <dbReference type="EMBL" id="TFE41457.1"/>
    </source>
</evidence>
<dbReference type="SUPFAM" id="SSF53474">
    <property type="entry name" value="alpha/beta-Hydrolases"/>
    <property type="match status" value="1"/>
</dbReference>
<evidence type="ECO:0000313" key="5">
    <source>
        <dbReference type="Proteomes" id="UP000297385"/>
    </source>
</evidence>
<comment type="caution">
    <text evidence="4">The sequence shown here is derived from an EMBL/GenBank/DDBJ whole genome shotgun (WGS) entry which is preliminary data.</text>
</comment>
<sequence>MSITQRNNIQISGSGKRTMVLAHGFGCDQSMWRLLAPSFHDEYRTVLFDHVGSGSSDLSAYDIDKYDSLYGYASDLIEIIREVAEGPVVFVGHSVSAMIGLIASLKAPQLFSALIMVGPSPCYVNDGDYIGGFSREDIEDLLRTLESNYLGWSSTMAPAIMGAPEQPELGVELTNSFCRTDPEIARQFARVTFLSDHRAILSRTTTPTLILQCSDDVIAPRVVGEYLHRVIPGSTLHIIENVGHCPHLSSPGASAEAMNAFLEPMSL</sequence>
<comment type="similarity">
    <text evidence="1">Belongs to the AB hydrolase superfamily.</text>
</comment>
<organism evidence="4 5">
    <name type="scientific">Paraburkholderia dipogonis</name>
    <dbReference type="NCBI Taxonomy" id="1211383"/>
    <lineage>
        <taxon>Bacteria</taxon>
        <taxon>Pseudomonadati</taxon>
        <taxon>Pseudomonadota</taxon>
        <taxon>Betaproteobacteria</taxon>
        <taxon>Burkholderiales</taxon>
        <taxon>Burkholderiaceae</taxon>
        <taxon>Paraburkholderia</taxon>
    </lineage>
</organism>
<evidence type="ECO:0000256" key="1">
    <source>
        <dbReference type="ARBA" id="ARBA00008645"/>
    </source>
</evidence>
<dbReference type="FunFam" id="3.40.50.1820:FF:000042">
    <property type="entry name" value="probable strigolactone esterase DAD2"/>
    <property type="match status" value="1"/>
</dbReference>
<dbReference type="GeneID" id="97309750"/>
<dbReference type="InterPro" id="IPR029058">
    <property type="entry name" value="AB_hydrolase_fold"/>
</dbReference>
<dbReference type="RefSeq" id="WP_134464511.1">
    <property type="nucleotide sequence ID" value="NZ_JBHMFL010000142.1"/>
</dbReference>
<proteinExistence type="inferred from homology"/>